<dbReference type="GO" id="GO:0005524">
    <property type="term" value="F:ATP binding"/>
    <property type="evidence" value="ECO:0007669"/>
    <property type="project" value="UniProtKB-KW"/>
</dbReference>
<dbReference type="GO" id="GO:0003723">
    <property type="term" value="F:RNA binding"/>
    <property type="evidence" value="ECO:0007669"/>
    <property type="project" value="TreeGrafter"/>
</dbReference>
<organism evidence="14">
    <name type="scientific">Compsopogon caeruleus</name>
    <dbReference type="NCBI Taxonomy" id="31354"/>
    <lineage>
        <taxon>Eukaryota</taxon>
        <taxon>Rhodophyta</taxon>
        <taxon>Compsopogonophyceae</taxon>
        <taxon>Compsopogonales</taxon>
        <taxon>Compsopogonaceae</taxon>
        <taxon>Compsopogon</taxon>
    </lineage>
</organism>
<evidence type="ECO:0000256" key="4">
    <source>
        <dbReference type="ARBA" id="ARBA00022490"/>
    </source>
</evidence>
<dbReference type="Gene3D" id="2.40.50.140">
    <property type="entry name" value="Nucleic acid-binding proteins"/>
    <property type="match status" value="1"/>
</dbReference>
<dbReference type="PRINTS" id="PR01042">
    <property type="entry name" value="TRNASYNTHASP"/>
</dbReference>
<evidence type="ECO:0000256" key="10">
    <source>
        <dbReference type="ARBA" id="ARBA00033155"/>
    </source>
</evidence>
<keyword evidence="5" id="KW-0436">Ligase</keyword>
<dbReference type="CDD" id="cd04320">
    <property type="entry name" value="AspRS_cyto_N"/>
    <property type="match status" value="1"/>
</dbReference>
<dbReference type="GO" id="GO:0005829">
    <property type="term" value="C:cytosol"/>
    <property type="evidence" value="ECO:0007669"/>
    <property type="project" value="TreeGrafter"/>
</dbReference>
<dbReference type="HAMAP" id="MF_02075">
    <property type="entry name" value="Asp_tRNA_synth_type2"/>
    <property type="match status" value="1"/>
</dbReference>
<reference evidence="14" key="1">
    <citation type="submission" date="2021-01" db="EMBL/GenBank/DDBJ databases">
        <authorList>
            <person name="Corre E."/>
            <person name="Pelletier E."/>
            <person name="Niang G."/>
            <person name="Scheremetjew M."/>
            <person name="Finn R."/>
            <person name="Kale V."/>
            <person name="Holt S."/>
            <person name="Cochrane G."/>
            <person name="Meng A."/>
            <person name="Brown T."/>
            <person name="Cohen L."/>
        </authorList>
    </citation>
    <scope>NUCLEOTIDE SEQUENCE</scope>
    <source>
        <strain evidence="14">SAG 36.94</strain>
    </source>
</reference>
<feature type="domain" description="Aminoacyl-transfer RNA synthetases class-II family profile" evidence="13">
    <location>
        <begin position="217"/>
        <end position="524"/>
    </location>
</feature>
<dbReference type="InterPro" id="IPR012340">
    <property type="entry name" value="NA-bd_OB-fold"/>
</dbReference>
<dbReference type="InterPro" id="IPR004364">
    <property type="entry name" value="Aa-tRNA-synt_II"/>
</dbReference>
<dbReference type="Gene3D" id="3.30.930.10">
    <property type="entry name" value="Bira Bifunctional Protein, Domain 2"/>
    <property type="match status" value="1"/>
</dbReference>
<dbReference type="Pfam" id="PF00152">
    <property type="entry name" value="tRNA-synt_2"/>
    <property type="match status" value="1"/>
</dbReference>
<dbReference type="PROSITE" id="PS50862">
    <property type="entry name" value="AA_TRNA_LIGASE_II"/>
    <property type="match status" value="1"/>
</dbReference>
<sequence>MREEKKKQKELEKAAKKAEKAARQAQNAAAAAGIGAVVAAVRFLSVEDPPSAIFGPYEMMQSACGVDGSGREFVRVEDVTAQMVGQRVWIRARLATKQAKGKAAFLVLRQVRSTIQVTIFDSEELPKTLLKWVKDLTTESVVDVLGDVVSAEVRSCTQSDVEIQCQRIYCVSKAKQPPFRLEDAARPDAEEGVHVLRDTRLDDRVLDLRVPAHKSIMRIQSGVCQIFREALLERDFIEIHSPKLIAGTSEGGADVFETDYFGRKACLAQSPQLYKQMAICGDFERVFEIGPVFRAERSNTHRHLCEFVGLDFEMTILDHYYEIVRIIDHLFVSIFDGLQRRHALDLATIGAQYPFEPLRYRKAGENLILQFHEGIRMLREDGVEIEDFSDLNTEQEKRLGKLVREKFDTDFYFLTRFPSAIRPFYTMPEAGNSRYSNSFDVFMRGEEIISGAQRIHDPELLAKRAEECGIDVDTIRDYIKAFSFGAPPHGGAGVGLERVVMLLLAISNIRECSLFPRDPQRLTP</sequence>
<dbReference type="NCBIfam" id="TIGR00458">
    <property type="entry name" value="aspS_nondisc"/>
    <property type="match status" value="1"/>
</dbReference>
<evidence type="ECO:0000256" key="7">
    <source>
        <dbReference type="ARBA" id="ARBA00022840"/>
    </source>
</evidence>
<dbReference type="EC" id="6.1.1.12" evidence="3"/>
<keyword evidence="4" id="KW-0963">Cytoplasm</keyword>
<keyword evidence="12" id="KW-0175">Coiled coil</keyword>
<dbReference type="NCBIfam" id="NF003483">
    <property type="entry name" value="PRK05159.1"/>
    <property type="match status" value="1"/>
</dbReference>
<comment type="similarity">
    <text evidence="2">Belongs to the class-II aminoacyl-tRNA synthetase family. Type 2 subfamily.</text>
</comment>
<evidence type="ECO:0000313" key="14">
    <source>
        <dbReference type="EMBL" id="CAD9225042.1"/>
    </source>
</evidence>
<dbReference type="SUPFAM" id="SSF55681">
    <property type="entry name" value="Class II aaRS and biotin synthetases"/>
    <property type="match status" value="1"/>
</dbReference>
<dbReference type="AlphaFoldDB" id="A0A7S1T7F6"/>
<dbReference type="GO" id="GO:0006422">
    <property type="term" value="P:aspartyl-tRNA aminoacylation"/>
    <property type="evidence" value="ECO:0007669"/>
    <property type="project" value="InterPro"/>
</dbReference>
<comment type="subcellular location">
    <subcellularLocation>
        <location evidence="1">Cytoplasm</location>
    </subcellularLocation>
</comment>
<evidence type="ECO:0000256" key="11">
    <source>
        <dbReference type="ARBA" id="ARBA00047904"/>
    </source>
</evidence>
<evidence type="ECO:0000256" key="9">
    <source>
        <dbReference type="ARBA" id="ARBA00023146"/>
    </source>
</evidence>
<dbReference type="InterPro" id="IPR004523">
    <property type="entry name" value="Asp-tRNA_synthase_2"/>
</dbReference>
<keyword evidence="9" id="KW-0030">Aminoacyl-tRNA synthetase</keyword>
<evidence type="ECO:0000256" key="1">
    <source>
        <dbReference type="ARBA" id="ARBA00004496"/>
    </source>
</evidence>
<evidence type="ECO:0000259" key="13">
    <source>
        <dbReference type="PROSITE" id="PS50862"/>
    </source>
</evidence>
<dbReference type="CDD" id="cd00776">
    <property type="entry name" value="AsxRS_core"/>
    <property type="match status" value="1"/>
</dbReference>
<gene>
    <name evidence="14" type="ORF">CCAE0312_LOCUS1092</name>
</gene>
<keyword evidence="6" id="KW-0547">Nucleotide-binding</keyword>
<dbReference type="InterPro" id="IPR004365">
    <property type="entry name" value="NA-bd_OB_tRNA"/>
</dbReference>
<keyword evidence="7" id="KW-0067">ATP-binding</keyword>
<evidence type="ECO:0000256" key="2">
    <source>
        <dbReference type="ARBA" id="ARBA00005312"/>
    </source>
</evidence>
<feature type="coiled-coil region" evidence="12">
    <location>
        <begin position="1"/>
        <end position="31"/>
    </location>
</feature>
<dbReference type="InterPro" id="IPR006195">
    <property type="entry name" value="aa-tRNA-synth_II"/>
</dbReference>
<dbReference type="GO" id="GO:0017101">
    <property type="term" value="C:aminoacyl-tRNA synthetase multienzyme complex"/>
    <property type="evidence" value="ECO:0007669"/>
    <property type="project" value="TreeGrafter"/>
</dbReference>
<dbReference type="GO" id="GO:0004815">
    <property type="term" value="F:aspartate-tRNA ligase activity"/>
    <property type="evidence" value="ECO:0007669"/>
    <property type="project" value="UniProtKB-EC"/>
</dbReference>
<evidence type="ECO:0000256" key="8">
    <source>
        <dbReference type="ARBA" id="ARBA00022917"/>
    </source>
</evidence>
<evidence type="ECO:0000256" key="6">
    <source>
        <dbReference type="ARBA" id="ARBA00022741"/>
    </source>
</evidence>
<dbReference type="PANTHER" id="PTHR43450">
    <property type="entry name" value="ASPARTYL-TRNA SYNTHETASE"/>
    <property type="match status" value="1"/>
</dbReference>
<evidence type="ECO:0000256" key="12">
    <source>
        <dbReference type="SAM" id="Coils"/>
    </source>
</evidence>
<evidence type="ECO:0000256" key="3">
    <source>
        <dbReference type="ARBA" id="ARBA00012841"/>
    </source>
</evidence>
<dbReference type="InterPro" id="IPR002312">
    <property type="entry name" value="Asp/Asn-tRNA-synth_IIb"/>
</dbReference>
<dbReference type="FunFam" id="3.30.930.10:FF:000013">
    <property type="entry name" value="Aspartate--tRNA ligase, cytoplasmic"/>
    <property type="match status" value="1"/>
</dbReference>
<comment type="catalytic activity">
    <reaction evidence="11">
        <text>tRNA(Asp) + L-aspartate + ATP = L-aspartyl-tRNA(Asp) + AMP + diphosphate</text>
        <dbReference type="Rhea" id="RHEA:19649"/>
        <dbReference type="Rhea" id="RHEA-COMP:9660"/>
        <dbReference type="Rhea" id="RHEA-COMP:9678"/>
        <dbReference type="ChEBI" id="CHEBI:29991"/>
        <dbReference type="ChEBI" id="CHEBI:30616"/>
        <dbReference type="ChEBI" id="CHEBI:33019"/>
        <dbReference type="ChEBI" id="CHEBI:78442"/>
        <dbReference type="ChEBI" id="CHEBI:78516"/>
        <dbReference type="ChEBI" id="CHEBI:456215"/>
        <dbReference type="EC" id="6.1.1.12"/>
    </reaction>
</comment>
<dbReference type="PANTHER" id="PTHR43450:SF1">
    <property type="entry name" value="ASPARTATE--TRNA LIGASE, CYTOPLASMIC"/>
    <property type="match status" value="1"/>
</dbReference>
<dbReference type="SUPFAM" id="SSF50249">
    <property type="entry name" value="Nucleic acid-binding proteins"/>
    <property type="match status" value="1"/>
</dbReference>
<accession>A0A7S1T7F6</accession>
<evidence type="ECO:0000256" key="5">
    <source>
        <dbReference type="ARBA" id="ARBA00022598"/>
    </source>
</evidence>
<proteinExistence type="inferred from homology"/>
<protein>
    <recommendedName>
        <fullName evidence="3">aspartate--tRNA ligase</fullName>
        <ecNumber evidence="3">6.1.1.12</ecNumber>
    </recommendedName>
    <alternativeName>
        <fullName evidence="10">Aspartyl-tRNA synthetase</fullName>
    </alternativeName>
</protein>
<dbReference type="EMBL" id="HBGH01002041">
    <property type="protein sequence ID" value="CAD9225042.1"/>
    <property type="molecule type" value="Transcribed_RNA"/>
</dbReference>
<name>A0A7S1T7F6_9RHOD</name>
<dbReference type="InterPro" id="IPR045864">
    <property type="entry name" value="aa-tRNA-synth_II/BPL/LPL"/>
</dbReference>
<keyword evidence="8" id="KW-0648">Protein biosynthesis</keyword>
<dbReference type="Pfam" id="PF01336">
    <property type="entry name" value="tRNA_anti-codon"/>
    <property type="match status" value="1"/>
</dbReference>